<evidence type="ECO:0000313" key="3">
    <source>
        <dbReference type="Proteomes" id="UP000789759"/>
    </source>
</evidence>
<dbReference type="EMBL" id="CAJVQA010074355">
    <property type="protein sequence ID" value="CAG8834771.1"/>
    <property type="molecule type" value="Genomic_DNA"/>
</dbReference>
<feature type="non-terminal residue" evidence="2">
    <location>
        <position position="1"/>
    </location>
</feature>
<accession>A0A9N9KHL6</accession>
<dbReference type="PANTHER" id="PTHR31569:SF4">
    <property type="entry name" value="SWIM-TYPE DOMAIN-CONTAINING PROTEIN"/>
    <property type="match status" value="1"/>
</dbReference>
<proteinExistence type="predicted"/>
<dbReference type="OrthoDB" id="2444496at2759"/>
<evidence type="ECO:0000259" key="1">
    <source>
        <dbReference type="Pfam" id="PF10551"/>
    </source>
</evidence>
<keyword evidence="3" id="KW-1185">Reference proteome</keyword>
<name>A0A9N9KHL6_9GLOM</name>
<feature type="domain" description="MULE transposase" evidence="1">
    <location>
        <begin position="118"/>
        <end position="156"/>
    </location>
</feature>
<comment type="caution">
    <text evidence="2">The sequence shown here is derived from an EMBL/GenBank/DDBJ whole genome shotgun (WGS) entry which is preliminary data.</text>
</comment>
<dbReference type="Pfam" id="PF10551">
    <property type="entry name" value="MULE"/>
    <property type="match status" value="1"/>
</dbReference>
<dbReference type="InterPro" id="IPR018289">
    <property type="entry name" value="MULE_transposase_dom"/>
</dbReference>
<dbReference type="InterPro" id="IPR052579">
    <property type="entry name" value="Zinc_finger_SWIM"/>
</dbReference>
<dbReference type="AlphaFoldDB" id="A0A9N9KHL6"/>
<reference evidence="2" key="1">
    <citation type="submission" date="2021-06" db="EMBL/GenBank/DDBJ databases">
        <authorList>
            <person name="Kallberg Y."/>
            <person name="Tangrot J."/>
            <person name="Rosling A."/>
        </authorList>
    </citation>
    <scope>NUCLEOTIDE SEQUENCE</scope>
    <source>
        <strain evidence="2">FL966</strain>
    </source>
</reference>
<evidence type="ECO:0000313" key="2">
    <source>
        <dbReference type="EMBL" id="CAG8834771.1"/>
    </source>
</evidence>
<sequence>VYISKLINEHQNHELDQARYNFQENVAFTKEMIEDVKFFVTKMNCNPQQIRKALEEKYYVKVYMLVLQQVIQRFRPKSRDQANDASKLYEELLNKKEADSRWYVQVDWDPSSKCLPTNSATPQVIFTDTDPALLSAIRDEFPTTNSLHCMFHIAQNIPLNLKNHFKDNYDEFIKDFFEVQR</sequence>
<organism evidence="2 3">
    <name type="scientific">Cetraspora pellucida</name>
    <dbReference type="NCBI Taxonomy" id="1433469"/>
    <lineage>
        <taxon>Eukaryota</taxon>
        <taxon>Fungi</taxon>
        <taxon>Fungi incertae sedis</taxon>
        <taxon>Mucoromycota</taxon>
        <taxon>Glomeromycotina</taxon>
        <taxon>Glomeromycetes</taxon>
        <taxon>Diversisporales</taxon>
        <taxon>Gigasporaceae</taxon>
        <taxon>Cetraspora</taxon>
    </lineage>
</organism>
<gene>
    <name evidence="2" type="ORF">CPELLU_LOCUS21157</name>
</gene>
<protein>
    <submittedName>
        <fullName evidence="2">421_t:CDS:1</fullName>
    </submittedName>
</protein>
<dbReference type="Proteomes" id="UP000789759">
    <property type="component" value="Unassembled WGS sequence"/>
</dbReference>
<feature type="non-terminal residue" evidence="2">
    <location>
        <position position="181"/>
    </location>
</feature>
<dbReference type="PANTHER" id="PTHR31569">
    <property type="entry name" value="SWIM-TYPE DOMAIN-CONTAINING PROTEIN"/>
    <property type="match status" value="1"/>
</dbReference>